<dbReference type="PANTHER" id="PTHR10173">
    <property type="entry name" value="METHIONINE SULFOXIDE REDUCTASE"/>
    <property type="match status" value="1"/>
</dbReference>
<dbReference type="GO" id="GO:0030091">
    <property type="term" value="P:protein repair"/>
    <property type="evidence" value="ECO:0007669"/>
    <property type="project" value="InterPro"/>
</dbReference>
<evidence type="ECO:0000313" key="6">
    <source>
        <dbReference type="EMBL" id="GIY95209.1"/>
    </source>
</evidence>
<name>A0AAV4XMZ8_CAEEX</name>
<dbReference type="GO" id="GO:0005737">
    <property type="term" value="C:cytoplasm"/>
    <property type="evidence" value="ECO:0007669"/>
    <property type="project" value="TreeGrafter"/>
</dbReference>
<comment type="caution">
    <text evidence="6">The sequence shown here is derived from an EMBL/GenBank/DDBJ whole genome shotgun (WGS) entry which is preliminary data.</text>
</comment>
<dbReference type="Gene3D" id="2.170.150.20">
    <property type="entry name" value="Peptide methionine sulfoxide reductase"/>
    <property type="match status" value="1"/>
</dbReference>
<dbReference type="Pfam" id="PF01641">
    <property type="entry name" value="SelR"/>
    <property type="match status" value="1"/>
</dbReference>
<comment type="similarity">
    <text evidence="1">Belongs to the MsrB Met sulfoxide reductase family.</text>
</comment>
<sequence>MRSQALKRWMVFNPASKFYLKKFQPSNHLTVNYCYKSTNFSEIQKFIRIAKPFYNIECTFKTMECCGNSCGNDLSKEALKKKLTSMQYQMTQEGETERAFTENTTNTLKKGHTYALYSKNVKYKADLSHISCNLLLLTMKTDMKRTEVSCSNCGAHLGHVFDDGPKPTGKRYCVNSAALDFRKSEDPNVPESSS</sequence>
<feature type="domain" description="MsrB" evidence="5">
    <location>
        <begin position="143"/>
        <end position="184"/>
    </location>
</feature>
<dbReference type="GO" id="GO:0006979">
    <property type="term" value="P:response to oxidative stress"/>
    <property type="evidence" value="ECO:0007669"/>
    <property type="project" value="InterPro"/>
</dbReference>
<evidence type="ECO:0000256" key="1">
    <source>
        <dbReference type="ARBA" id="ARBA00007174"/>
    </source>
</evidence>
<dbReference type="InterPro" id="IPR028427">
    <property type="entry name" value="Met_Sox_Rdtase_MsrB"/>
</dbReference>
<dbReference type="InterPro" id="IPR002579">
    <property type="entry name" value="Met_Sox_Rdtase_MsrB_dom"/>
</dbReference>
<evidence type="ECO:0000313" key="7">
    <source>
        <dbReference type="Proteomes" id="UP001054945"/>
    </source>
</evidence>
<dbReference type="AlphaFoldDB" id="A0AAV4XMZ8"/>
<evidence type="ECO:0000256" key="4">
    <source>
        <dbReference type="ARBA" id="ARBA00048488"/>
    </source>
</evidence>
<dbReference type="InterPro" id="IPR011057">
    <property type="entry name" value="Mss4-like_sf"/>
</dbReference>
<dbReference type="SUPFAM" id="SSF51316">
    <property type="entry name" value="Mss4-like"/>
    <property type="match status" value="1"/>
</dbReference>
<evidence type="ECO:0000256" key="2">
    <source>
        <dbReference type="ARBA" id="ARBA00012499"/>
    </source>
</evidence>
<dbReference type="Proteomes" id="UP001054945">
    <property type="component" value="Unassembled WGS sequence"/>
</dbReference>
<keyword evidence="7" id="KW-1185">Reference proteome</keyword>
<dbReference type="EC" id="1.8.4.12" evidence="2"/>
<dbReference type="EMBL" id="BPLR01000489">
    <property type="protein sequence ID" value="GIY95209.1"/>
    <property type="molecule type" value="Genomic_DNA"/>
</dbReference>
<dbReference type="GO" id="GO:0033743">
    <property type="term" value="F:peptide-methionine (R)-S-oxide reductase activity"/>
    <property type="evidence" value="ECO:0007669"/>
    <property type="project" value="UniProtKB-EC"/>
</dbReference>
<proteinExistence type="inferred from homology"/>
<protein>
    <recommendedName>
        <fullName evidence="2">peptide-methionine (R)-S-oxide reductase</fullName>
        <ecNumber evidence="2">1.8.4.12</ecNumber>
    </recommendedName>
</protein>
<keyword evidence="3" id="KW-0560">Oxidoreductase</keyword>
<dbReference type="PROSITE" id="PS51790">
    <property type="entry name" value="MSRB"/>
    <property type="match status" value="1"/>
</dbReference>
<organism evidence="6 7">
    <name type="scientific">Caerostris extrusa</name>
    <name type="common">Bark spider</name>
    <name type="synonym">Caerostris bankana</name>
    <dbReference type="NCBI Taxonomy" id="172846"/>
    <lineage>
        <taxon>Eukaryota</taxon>
        <taxon>Metazoa</taxon>
        <taxon>Ecdysozoa</taxon>
        <taxon>Arthropoda</taxon>
        <taxon>Chelicerata</taxon>
        <taxon>Arachnida</taxon>
        <taxon>Araneae</taxon>
        <taxon>Araneomorphae</taxon>
        <taxon>Entelegynae</taxon>
        <taxon>Araneoidea</taxon>
        <taxon>Araneidae</taxon>
        <taxon>Caerostris</taxon>
    </lineage>
</organism>
<accession>A0AAV4XMZ8</accession>
<comment type="catalytic activity">
    <reaction evidence="4">
        <text>L-methionyl-[protein] + [thioredoxin]-disulfide + H2O = L-methionyl-(R)-S-oxide-[protein] + [thioredoxin]-dithiol</text>
        <dbReference type="Rhea" id="RHEA:24164"/>
        <dbReference type="Rhea" id="RHEA-COMP:10698"/>
        <dbReference type="Rhea" id="RHEA-COMP:10700"/>
        <dbReference type="Rhea" id="RHEA-COMP:12313"/>
        <dbReference type="Rhea" id="RHEA-COMP:12314"/>
        <dbReference type="ChEBI" id="CHEBI:15377"/>
        <dbReference type="ChEBI" id="CHEBI:16044"/>
        <dbReference type="ChEBI" id="CHEBI:29950"/>
        <dbReference type="ChEBI" id="CHEBI:45764"/>
        <dbReference type="ChEBI" id="CHEBI:50058"/>
        <dbReference type="EC" id="1.8.4.12"/>
    </reaction>
</comment>
<gene>
    <name evidence="6" type="primary">MSRB3</name>
    <name evidence="6" type="ORF">CEXT_681781</name>
</gene>
<evidence type="ECO:0000256" key="3">
    <source>
        <dbReference type="ARBA" id="ARBA00023002"/>
    </source>
</evidence>
<dbReference type="PANTHER" id="PTHR10173:SF52">
    <property type="entry name" value="METHIONINE-R-SULFOXIDE REDUCTASE B1"/>
    <property type="match status" value="1"/>
</dbReference>
<evidence type="ECO:0000259" key="5">
    <source>
        <dbReference type="PROSITE" id="PS51790"/>
    </source>
</evidence>
<reference evidence="6 7" key="1">
    <citation type="submission" date="2021-06" db="EMBL/GenBank/DDBJ databases">
        <title>Caerostris extrusa draft genome.</title>
        <authorList>
            <person name="Kono N."/>
            <person name="Arakawa K."/>
        </authorList>
    </citation>
    <scope>NUCLEOTIDE SEQUENCE [LARGE SCALE GENOMIC DNA]</scope>
</reference>